<protein>
    <recommendedName>
        <fullName evidence="1">ATPase BadF/BadG/BcrA/BcrD type domain-containing protein</fullName>
    </recommendedName>
</protein>
<dbReference type="RefSeq" id="WP_053596614.1">
    <property type="nucleotide sequence ID" value="NZ_CP067341.1"/>
</dbReference>
<evidence type="ECO:0000313" key="2">
    <source>
        <dbReference type="EMBL" id="QQP12797.1"/>
    </source>
</evidence>
<dbReference type="PANTHER" id="PTHR43190:SF3">
    <property type="entry name" value="N-ACETYL-D-GLUCOSAMINE KINASE"/>
    <property type="match status" value="1"/>
</dbReference>
<keyword evidence="3" id="KW-1185">Reference proteome</keyword>
<gene>
    <name evidence="2" type="ORF">FJQ98_01500</name>
</gene>
<dbReference type="EMBL" id="CP067341">
    <property type="protein sequence ID" value="QQP12797.1"/>
    <property type="molecule type" value="Genomic_DNA"/>
</dbReference>
<accession>A0ABX7AU39</accession>
<evidence type="ECO:0000313" key="3">
    <source>
        <dbReference type="Proteomes" id="UP000596049"/>
    </source>
</evidence>
<feature type="domain" description="ATPase BadF/BadG/BcrA/BcrD type" evidence="1">
    <location>
        <begin position="9"/>
        <end position="303"/>
    </location>
</feature>
<dbReference type="PANTHER" id="PTHR43190">
    <property type="entry name" value="N-ACETYL-D-GLUCOSAMINE KINASE"/>
    <property type="match status" value="1"/>
</dbReference>
<dbReference type="InterPro" id="IPR052519">
    <property type="entry name" value="Euk-type_GlcNAc_Kinase"/>
</dbReference>
<reference evidence="2 3" key="1">
    <citation type="submission" date="2020-01" db="EMBL/GenBank/DDBJ databases">
        <authorList>
            <person name="Liu G."/>
            <person name="Liu B."/>
        </authorList>
    </citation>
    <scope>NUCLEOTIDE SEQUENCE [LARGE SCALE GENOMIC DNA]</scope>
    <source>
        <strain evidence="2 3">FJAT-51161</strain>
    </source>
</reference>
<organism evidence="2 3">
    <name type="scientific">Lysinibacillus agricola</name>
    <dbReference type="NCBI Taxonomy" id="2590012"/>
    <lineage>
        <taxon>Bacteria</taxon>
        <taxon>Bacillati</taxon>
        <taxon>Bacillota</taxon>
        <taxon>Bacilli</taxon>
        <taxon>Bacillales</taxon>
        <taxon>Bacillaceae</taxon>
        <taxon>Lysinibacillus</taxon>
    </lineage>
</organism>
<proteinExistence type="predicted"/>
<sequence length="332" mass="36647">MLLNKQYIIGVDGGGTKTRAVIGTKNGEVLAAVEGTGANIKSTPPEEVRQQMMKLLTRLLQKVGATGNDVSTIFLCMAGGDRQEDLARWHKWMELFFTAESCKVYVTNDAVAALTSGTFAHEGLVLIAGTGSIVYCVQKNNRVSRVGGWGYLFGDEGSGYYIGQEALRVIAQHFDAFGRDGDMFTEVILKQLELKDPTEIITLVYEHVQPRVLIASIVQTVLQLAEQNNKTAKIIIERASNYLAQLLLTMFQKEPQVKSFPIVTCGGLFESSYFANCFQEKLQQAAINNRLIQPEVPPVIGAFVKGLISEGVLITKSLQQIVKETWMSNYKK</sequence>
<dbReference type="CDD" id="cd24007">
    <property type="entry name" value="ASKHA_NBD_eukNAGK-like"/>
    <property type="match status" value="1"/>
</dbReference>
<dbReference type="Proteomes" id="UP000596049">
    <property type="component" value="Chromosome"/>
</dbReference>
<dbReference type="SUPFAM" id="SSF53067">
    <property type="entry name" value="Actin-like ATPase domain"/>
    <property type="match status" value="2"/>
</dbReference>
<evidence type="ECO:0000259" key="1">
    <source>
        <dbReference type="Pfam" id="PF01869"/>
    </source>
</evidence>
<dbReference type="InterPro" id="IPR043129">
    <property type="entry name" value="ATPase_NBD"/>
</dbReference>
<name>A0ABX7AU39_9BACI</name>
<dbReference type="Pfam" id="PF01869">
    <property type="entry name" value="BcrAD_BadFG"/>
    <property type="match status" value="1"/>
</dbReference>
<dbReference type="Gene3D" id="3.30.420.40">
    <property type="match status" value="2"/>
</dbReference>
<dbReference type="InterPro" id="IPR002731">
    <property type="entry name" value="ATPase_BadF"/>
</dbReference>